<reference evidence="7" key="1">
    <citation type="journal article" date="2019" name="Int. J. Syst. Evol. Microbiol.">
        <title>The Global Catalogue of Microorganisms (GCM) 10K type strain sequencing project: providing services to taxonomists for standard genome sequencing and annotation.</title>
        <authorList>
            <consortium name="The Broad Institute Genomics Platform"/>
            <consortium name="The Broad Institute Genome Sequencing Center for Infectious Disease"/>
            <person name="Wu L."/>
            <person name="Ma J."/>
        </authorList>
    </citation>
    <scope>NUCLEOTIDE SEQUENCE [LARGE SCALE GENOMIC DNA]</scope>
    <source>
        <strain evidence="7">JCM 9377</strain>
    </source>
</reference>
<accession>A0ABP6Q8W0</accession>
<protein>
    <submittedName>
        <fullName evidence="6">TetR/AcrR family transcriptional regulator</fullName>
    </submittedName>
</protein>
<dbReference type="Gene3D" id="1.10.10.60">
    <property type="entry name" value="Homeodomain-like"/>
    <property type="match status" value="1"/>
</dbReference>
<keyword evidence="2 4" id="KW-0238">DNA-binding</keyword>
<evidence type="ECO:0000256" key="2">
    <source>
        <dbReference type="ARBA" id="ARBA00023125"/>
    </source>
</evidence>
<gene>
    <name evidence="6" type="ORF">GCM10010468_29470</name>
</gene>
<keyword evidence="3" id="KW-0804">Transcription</keyword>
<evidence type="ECO:0000259" key="5">
    <source>
        <dbReference type="PROSITE" id="PS50977"/>
    </source>
</evidence>
<dbReference type="InterPro" id="IPR050109">
    <property type="entry name" value="HTH-type_TetR-like_transc_reg"/>
</dbReference>
<dbReference type="Proteomes" id="UP001501237">
    <property type="component" value="Unassembled WGS sequence"/>
</dbReference>
<dbReference type="InterPro" id="IPR011075">
    <property type="entry name" value="TetR_C"/>
</dbReference>
<dbReference type="Pfam" id="PF16859">
    <property type="entry name" value="TetR_C_11"/>
    <property type="match status" value="1"/>
</dbReference>
<comment type="caution">
    <text evidence="6">The sequence shown here is derived from an EMBL/GenBank/DDBJ whole genome shotgun (WGS) entry which is preliminary data.</text>
</comment>
<feature type="DNA-binding region" description="H-T-H motif" evidence="4">
    <location>
        <begin position="36"/>
        <end position="55"/>
    </location>
</feature>
<evidence type="ECO:0000313" key="7">
    <source>
        <dbReference type="Proteomes" id="UP001501237"/>
    </source>
</evidence>
<dbReference type="Gene3D" id="1.10.357.10">
    <property type="entry name" value="Tetracycline Repressor, domain 2"/>
    <property type="match status" value="1"/>
</dbReference>
<dbReference type="InterPro" id="IPR009057">
    <property type="entry name" value="Homeodomain-like_sf"/>
</dbReference>
<organism evidence="6 7">
    <name type="scientific">Actinocorallia longicatena</name>
    <dbReference type="NCBI Taxonomy" id="111803"/>
    <lineage>
        <taxon>Bacteria</taxon>
        <taxon>Bacillati</taxon>
        <taxon>Actinomycetota</taxon>
        <taxon>Actinomycetes</taxon>
        <taxon>Streptosporangiales</taxon>
        <taxon>Thermomonosporaceae</taxon>
        <taxon>Actinocorallia</taxon>
    </lineage>
</organism>
<evidence type="ECO:0000256" key="3">
    <source>
        <dbReference type="ARBA" id="ARBA00023163"/>
    </source>
</evidence>
<keyword evidence="7" id="KW-1185">Reference proteome</keyword>
<feature type="domain" description="HTH tetR-type" evidence="5">
    <location>
        <begin position="13"/>
        <end position="73"/>
    </location>
</feature>
<evidence type="ECO:0000256" key="4">
    <source>
        <dbReference type="PROSITE-ProRule" id="PRU00335"/>
    </source>
</evidence>
<evidence type="ECO:0000256" key="1">
    <source>
        <dbReference type="ARBA" id="ARBA00023015"/>
    </source>
</evidence>
<dbReference type="SUPFAM" id="SSF46689">
    <property type="entry name" value="Homeodomain-like"/>
    <property type="match status" value="1"/>
</dbReference>
<keyword evidence="1" id="KW-0805">Transcription regulation</keyword>
<dbReference type="SUPFAM" id="SSF48498">
    <property type="entry name" value="Tetracyclin repressor-like, C-terminal domain"/>
    <property type="match status" value="1"/>
</dbReference>
<dbReference type="PANTHER" id="PTHR30055:SF148">
    <property type="entry name" value="TETR-FAMILY TRANSCRIPTIONAL REGULATOR"/>
    <property type="match status" value="1"/>
</dbReference>
<dbReference type="Pfam" id="PF00440">
    <property type="entry name" value="TetR_N"/>
    <property type="match status" value="1"/>
</dbReference>
<dbReference type="PRINTS" id="PR00455">
    <property type="entry name" value="HTHTETR"/>
</dbReference>
<dbReference type="InterPro" id="IPR036271">
    <property type="entry name" value="Tet_transcr_reg_TetR-rel_C_sf"/>
</dbReference>
<dbReference type="PROSITE" id="PS50977">
    <property type="entry name" value="HTH_TETR_2"/>
    <property type="match status" value="1"/>
</dbReference>
<sequence>MKRDGEAGRPRDPRVDAAVLVAARELVCEIGYAETGVERIAQRAGVSRTAIYRRWPAKALIIHEAVFPAAERHVHLVSCGELRGDLRGMVAGALALFSRPEVRAAMPGLMADAAVDGRLRAAFRDGLESAARRELTVVLDAARERGELRTDVSAGTVMHLVAGAFLFRMVAWGPEELPALTEELTALLAAALCEPSA</sequence>
<dbReference type="EMBL" id="BAAAUV010000006">
    <property type="protein sequence ID" value="GAA3211065.1"/>
    <property type="molecule type" value="Genomic_DNA"/>
</dbReference>
<name>A0ABP6Q8W0_9ACTN</name>
<evidence type="ECO:0000313" key="6">
    <source>
        <dbReference type="EMBL" id="GAA3211065.1"/>
    </source>
</evidence>
<proteinExistence type="predicted"/>
<dbReference type="InterPro" id="IPR001647">
    <property type="entry name" value="HTH_TetR"/>
</dbReference>
<dbReference type="PANTHER" id="PTHR30055">
    <property type="entry name" value="HTH-TYPE TRANSCRIPTIONAL REGULATOR RUTR"/>
    <property type="match status" value="1"/>
</dbReference>
<dbReference type="RefSeq" id="WP_344828005.1">
    <property type="nucleotide sequence ID" value="NZ_BAAAUV010000006.1"/>
</dbReference>